<keyword evidence="3" id="KW-1185">Reference proteome</keyword>
<dbReference type="EMBL" id="JAVRRA010019622">
    <property type="protein sequence ID" value="KAK5178175.1"/>
    <property type="molecule type" value="Genomic_DNA"/>
</dbReference>
<evidence type="ECO:0008006" key="4">
    <source>
        <dbReference type="Google" id="ProtNLM"/>
    </source>
</evidence>
<accession>A0ABR0LJT9</accession>
<proteinExistence type="predicted"/>
<gene>
    <name evidence="2" type="ORF">LTR16_010854</name>
</gene>
<reference evidence="2 3" key="1">
    <citation type="submission" date="2023-08" db="EMBL/GenBank/DDBJ databases">
        <title>Black Yeasts Isolated from many extreme environments.</title>
        <authorList>
            <person name="Coleine C."/>
            <person name="Stajich J.E."/>
            <person name="Selbmann L."/>
        </authorList>
    </citation>
    <scope>NUCLEOTIDE SEQUENCE [LARGE SCALE GENOMIC DNA]</scope>
    <source>
        <strain evidence="2 3">CCFEE 536</strain>
    </source>
</reference>
<feature type="compositionally biased region" description="Polar residues" evidence="1">
    <location>
        <begin position="1"/>
        <end position="12"/>
    </location>
</feature>
<protein>
    <recommendedName>
        <fullName evidence="4">Peptidase A2 domain-containing protein</fullName>
    </recommendedName>
</protein>
<feature type="non-terminal residue" evidence="2">
    <location>
        <position position="80"/>
    </location>
</feature>
<dbReference type="Proteomes" id="UP001357485">
    <property type="component" value="Unassembled WGS sequence"/>
</dbReference>
<feature type="region of interest" description="Disordered" evidence="1">
    <location>
        <begin position="1"/>
        <end position="45"/>
    </location>
</feature>
<comment type="caution">
    <text evidence="2">The sequence shown here is derived from an EMBL/GenBank/DDBJ whole genome shotgun (WGS) entry which is preliminary data.</text>
</comment>
<evidence type="ECO:0000313" key="2">
    <source>
        <dbReference type="EMBL" id="KAK5178175.1"/>
    </source>
</evidence>
<organism evidence="2 3">
    <name type="scientific">Cryomyces antarcticus</name>
    <dbReference type="NCBI Taxonomy" id="329879"/>
    <lineage>
        <taxon>Eukaryota</taxon>
        <taxon>Fungi</taxon>
        <taxon>Dikarya</taxon>
        <taxon>Ascomycota</taxon>
        <taxon>Pezizomycotina</taxon>
        <taxon>Dothideomycetes</taxon>
        <taxon>Dothideomycetes incertae sedis</taxon>
        <taxon>Cryomyces</taxon>
    </lineage>
</organism>
<evidence type="ECO:0000313" key="3">
    <source>
        <dbReference type="Proteomes" id="UP001357485"/>
    </source>
</evidence>
<name>A0ABR0LJT9_9PEZI</name>
<evidence type="ECO:0000256" key="1">
    <source>
        <dbReference type="SAM" id="MobiDB-lite"/>
    </source>
</evidence>
<sequence>VESEDSGASSELETLDGAPLPETDAFKNQIRDTDNVSIESNSHESFSEPIFDIRAYSRHGEPVDLRALLDTGMTENVIRE</sequence>
<feature type="non-terminal residue" evidence="2">
    <location>
        <position position="1"/>
    </location>
</feature>